<evidence type="ECO:0000313" key="6">
    <source>
        <dbReference type="EMBL" id="SAK99114.1"/>
    </source>
</evidence>
<dbReference type="Pfam" id="PF00126">
    <property type="entry name" value="HTH_1"/>
    <property type="match status" value="1"/>
</dbReference>
<reference evidence="7" key="1">
    <citation type="submission" date="2016-01" db="EMBL/GenBank/DDBJ databases">
        <authorList>
            <person name="Peeters Charlotte."/>
        </authorList>
    </citation>
    <scope>NUCLEOTIDE SEQUENCE [LARGE SCALE GENOMIC DNA]</scope>
</reference>
<dbReference type="EMBL" id="FCOI02000061">
    <property type="protein sequence ID" value="SAK99114.1"/>
    <property type="molecule type" value="Genomic_DNA"/>
</dbReference>
<dbReference type="InterPro" id="IPR005119">
    <property type="entry name" value="LysR_subst-bd"/>
</dbReference>
<name>A0A158DX32_9BURK</name>
<evidence type="ECO:0000256" key="4">
    <source>
        <dbReference type="ARBA" id="ARBA00023163"/>
    </source>
</evidence>
<dbReference type="Gene3D" id="3.40.190.290">
    <property type="match status" value="1"/>
</dbReference>
<dbReference type="PANTHER" id="PTHR30537:SF5">
    <property type="entry name" value="HTH-TYPE TRANSCRIPTIONAL ACTIVATOR TTDR-RELATED"/>
    <property type="match status" value="1"/>
</dbReference>
<proteinExistence type="inferred from homology"/>
<dbReference type="AlphaFoldDB" id="A0A158DX32"/>
<dbReference type="InterPro" id="IPR000847">
    <property type="entry name" value="LysR_HTH_N"/>
</dbReference>
<evidence type="ECO:0000313" key="7">
    <source>
        <dbReference type="Proteomes" id="UP000054624"/>
    </source>
</evidence>
<dbReference type="PANTHER" id="PTHR30537">
    <property type="entry name" value="HTH-TYPE TRANSCRIPTIONAL REGULATOR"/>
    <property type="match status" value="1"/>
</dbReference>
<dbReference type="GO" id="GO:0003700">
    <property type="term" value="F:DNA-binding transcription factor activity"/>
    <property type="evidence" value="ECO:0007669"/>
    <property type="project" value="InterPro"/>
</dbReference>
<keyword evidence="4" id="KW-0804">Transcription</keyword>
<dbReference type="RefSeq" id="WP_061165147.1">
    <property type="nucleotide sequence ID" value="NZ_FCOI02000061.1"/>
</dbReference>
<evidence type="ECO:0000256" key="1">
    <source>
        <dbReference type="ARBA" id="ARBA00009437"/>
    </source>
</evidence>
<keyword evidence="3" id="KW-0238">DNA-binding</keyword>
<dbReference type="Proteomes" id="UP000054624">
    <property type="component" value="Unassembled WGS sequence"/>
</dbReference>
<dbReference type="InterPro" id="IPR058163">
    <property type="entry name" value="LysR-type_TF_proteobact-type"/>
</dbReference>
<dbReference type="CDD" id="cd08422">
    <property type="entry name" value="PBP2_CrgA_like"/>
    <property type="match status" value="1"/>
</dbReference>
<evidence type="ECO:0000256" key="3">
    <source>
        <dbReference type="ARBA" id="ARBA00023125"/>
    </source>
</evidence>
<dbReference type="Gene3D" id="1.10.10.10">
    <property type="entry name" value="Winged helix-like DNA-binding domain superfamily/Winged helix DNA-binding domain"/>
    <property type="match status" value="1"/>
</dbReference>
<dbReference type="SUPFAM" id="SSF46785">
    <property type="entry name" value="Winged helix' DNA-binding domain"/>
    <property type="match status" value="1"/>
</dbReference>
<dbReference type="Pfam" id="PF03466">
    <property type="entry name" value="LysR_substrate"/>
    <property type="match status" value="1"/>
</dbReference>
<dbReference type="InterPro" id="IPR036390">
    <property type="entry name" value="WH_DNA-bd_sf"/>
</dbReference>
<feature type="domain" description="HTH lysR-type" evidence="5">
    <location>
        <begin position="1"/>
        <end position="61"/>
    </location>
</feature>
<comment type="similarity">
    <text evidence="1">Belongs to the LysR transcriptional regulatory family.</text>
</comment>
<dbReference type="OrthoDB" id="8523827at2"/>
<accession>A0A158DX32</accession>
<dbReference type="STRING" id="1777137.AWB76_07653"/>
<keyword evidence="7" id="KW-1185">Reference proteome</keyword>
<organism evidence="6 7">
    <name type="scientific">Caballeronia temeraria</name>
    <dbReference type="NCBI Taxonomy" id="1777137"/>
    <lineage>
        <taxon>Bacteria</taxon>
        <taxon>Pseudomonadati</taxon>
        <taxon>Pseudomonadota</taxon>
        <taxon>Betaproteobacteria</taxon>
        <taxon>Burkholderiales</taxon>
        <taxon>Burkholderiaceae</taxon>
        <taxon>Caballeronia</taxon>
    </lineage>
</organism>
<gene>
    <name evidence="6" type="ORF">AWB76_07653</name>
</gene>
<dbReference type="InterPro" id="IPR036388">
    <property type="entry name" value="WH-like_DNA-bd_sf"/>
</dbReference>
<keyword evidence="2" id="KW-0805">Transcription regulation</keyword>
<protein>
    <submittedName>
        <fullName evidence="6">LysR family transcriptional regulator</fullName>
    </submittedName>
</protein>
<evidence type="ECO:0000259" key="5">
    <source>
        <dbReference type="PROSITE" id="PS50931"/>
    </source>
</evidence>
<dbReference type="PROSITE" id="PS50931">
    <property type="entry name" value="HTH_LYSR"/>
    <property type="match status" value="1"/>
</dbReference>
<sequence length="324" mass="35407">MLSKDIRAIEMLAKAVELGSLRRAAASQNVTAQAVSQTVAQLEESLGVRLLHRTTRSLSLTEEGQQLLDAAQPALVAFERALAQARLSKDEIAGPLRIVGPRSAFAPVLWPVVDEYCQHYPKVQPEVQLDDSIGDWVLDRVDVGFRFGSPPAEGLIARPLFAPQLIICASPGYLSRYGTPRSLDDLALHRCSVFRHPGTGKIFPWFVSVSGEVQTREFPPTVATNDTELEIQATLTGQVIAQVSSLSAAALIRAGRLVPILTEHVASHLRLYAYYGSRKAQPKRVRRFIDLAIDRFTDNKDLTLSSEELTAYGAVGRPIASTGI</sequence>
<dbReference type="FunFam" id="1.10.10.10:FF:000001">
    <property type="entry name" value="LysR family transcriptional regulator"/>
    <property type="match status" value="1"/>
</dbReference>
<evidence type="ECO:0000256" key="2">
    <source>
        <dbReference type="ARBA" id="ARBA00023015"/>
    </source>
</evidence>
<dbReference type="SUPFAM" id="SSF53850">
    <property type="entry name" value="Periplasmic binding protein-like II"/>
    <property type="match status" value="1"/>
</dbReference>
<dbReference type="GO" id="GO:0003677">
    <property type="term" value="F:DNA binding"/>
    <property type="evidence" value="ECO:0007669"/>
    <property type="project" value="UniProtKB-KW"/>
</dbReference>